<dbReference type="Proteomes" id="UP000198406">
    <property type="component" value="Unassembled WGS sequence"/>
</dbReference>
<feature type="region of interest" description="Disordered" evidence="1">
    <location>
        <begin position="31"/>
        <end position="131"/>
    </location>
</feature>
<reference evidence="2 3" key="1">
    <citation type="journal article" date="2015" name="Plant Cell">
        <title>Oil accumulation by the oleaginous diatom Fistulifera solaris as revealed by the genome and transcriptome.</title>
        <authorList>
            <person name="Tanaka T."/>
            <person name="Maeda Y."/>
            <person name="Veluchamy A."/>
            <person name="Tanaka M."/>
            <person name="Abida H."/>
            <person name="Marechal E."/>
            <person name="Bowler C."/>
            <person name="Muto M."/>
            <person name="Sunaga Y."/>
            <person name="Tanaka M."/>
            <person name="Yoshino T."/>
            <person name="Taniguchi T."/>
            <person name="Fukuda Y."/>
            <person name="Nemoto M."/>
            <person name="Matsumoto M."/>
            <person name="Wong P.S."/>
            <person name="Aburatani S."/>
            <person name="Fujibuchi W."/>
        </authorList>
    </citation>
    <scope>NUCLEOTIDE SEQUENCE [LARGE SCALE GENOMIC DNA]</scope>
    <source>
        <strain evidence="2 3">JPCC DA0580</strain>
    </source>
</reference>
<comment type="caution">
    <text evidence="2">The sequence shown here is derived from an EMBL/GenBank/DDBJ whole genome shotgun (WGS) entry which is preliminary data.</text>
</comment>
<sequence>MTLLGVQPVFSMGTSSAPTVDMSLDDMIASRRKEQNADRSVAKNRVRRQAIMDAKRGRTPAANAPSTKKQIEEQVEQAQVKRARQRRRQNKPHPKTDLKTKQATRKDRMEDSKMLQKATKTAKAIAKAPPVVVKPPPRKAVVAAVQAMEQKGFQIPDGMKMVISFAPKDGNPPKSPAAKSSMGTSTRIQEGGRGDAGRGVAGRGRRRGGGRGRS</sequence>
<dbReference type="OrthoDB" id="49317at2759"/>
<name>A0A1Z5JHQ7_FISSO</name>
<dbReference type="InParanoid" id="A0A1Z5JHQ7"/>
<accession>A0A1Z5JHQ7</accession>
<dbReference type="AlphaFoldDB" id="A0A1Z5JHQ7"/>
<feature type="compositionally biased region" description="Basic and acidic residues" evidence="1">
    <location>
        <begin position="94"/>
        <end position="114"/>
    </location>
</feature>
<organism evidence="2 3">
    <name type="scientific">Fistulifera solaris</name>
    <name type="common">Oleaginous diatom</name>
    <dbReference type="NCBI Taxonomy" id="1519565"/>
    <lineage>
        <taxon>Eukaryota</taxon>
        <taxon>Sar</taxon>
        <taxon>Stramenopiles</taxon>
        <taxon>Ochrophyta</taxon>
        <taxon>Bacillariophyta</taxon>
        <taxon>Bacillariophyceae</taxon>
        <taxon>Bacillariophycidae</taxon>
        <taxon>Naviculales</taxon>
        <taxon>Naviculaceae</taxon>
        <taxon>Fistulifera</taxon>
    </lineage>
</organism>
<feature type="compositionally biased region" description="Low complexity" evidence="1">
    <location>
        <begin position="117"/>
        <end position="131"/>
    </location>
</feature>
<evidence type="ECO:0000313" key="3">
    <source>
        <dbReference type="Proteomes" id="UP000198406"/>
    </source>
</evidence>
<protein>
    <submittedName>
        <fullName evidence="2">Uncharacterized protein</fullName>
    </submittedName>
</protein>
<dbReference type="EMBL" id="BDSP01000064">
    <property type="protein sequence ID" value="GAX13392.1"/>
    <property type="molecule type" value="Genomic_DNA"/>
</dbReference>
<proteinExistence type="predicted"/>
<evidence type="ECO:0000256" key="1">
    <source>
        <dbReference type="SAM" id="MobiDB-lite"/>
    </source>
</evidence>
<feature type="compositionally biased region" description="Basic residues" evidence="1">
    <location>
        <begin position="81"/>
        <end position="93"/>
    </location>
</feature>
<feature type="compositionally biased region" description="Basic residues" evidence="1">
    <location>
        <begin position="203"/>
        <end position="214"/>
    </location>
</feature>
<keyword evidence="3" id="KW-1185">Reference proteome</keyword>
<feature type="compositionally biased region" description="Basic and acidic residues" evidence="1">
    <location>
        <begin position="31"/>
        <end position="41"/>
    </location>
</feature>
<gene>
    <name evidence="2" type="ORF">FisN_9Lh018</name>
</gene>
<feature type="region of interest" description="Disordered" evidence="1">
    <location>
        <begin position="164"/>
        <end position="214"/>
    </location>
</feature>
<evidence type="ECO:0000313" key="2">
    <source>
        <dbReference type="EMBL" id="GAX13392.1"/>
    </source>
</evidence>